<name>A0ACC0A9F3_CATRO</name>
<accession>A0ACC0A9F3</accession>
<gene>
    <name evidence="1" type="ORF">M9H77_24841</name>
</gene>
<dbReference type="EMBL" id="CM044706">
    <property type="protein sequence ID" value="KAI5656048.1"/>
    <property type="molecule type" value="Genomic_DNA"/>
</dbReference>
<protein>
    <submittedName>
        <fullName evidence="1">Uncharacterized protein</fullName>
    </submittedName>
</protein>
<keyword evidence="2" id="KW-1185">Reference proteome</keyword>
<evidence type="ECO:0000313" key="2">
    <source>
        <dbReference type="Proteomes" id="UP001060085"/>
    </source>
</evidence>
<sequence length="1816" mass="199181">MADKTGLDSRPSQISKDVQASENPIPLSPQWLLPKLGESKSGMAGENHFVPHSGYTSRPDIMKSPGIGEDTLDNNKKKDVFRPSVLDMESGRRDRWRDEERDTNSAFRRDRWREGDKEHGDGRKIDRWTDSSGRHHGEARRNPTERWTDSGNREANHDQRRESKWNTRWGPDDKEVDSLRDKWTESVKDADLVFDKGSGNLAYHGKDEKEGDYYRPWRLNSHGRGRADPVNQVATPNKQGPVFGHGRGRGENATPTSTFSHGRGRVSSMSNASSQLPSIGPLPDKVETPHADFSPLRYSRTKLLDVYRTTNMSSGEKYLHGVLQVPSLTQEEPIEPLAFCPPTPEELAILKGIDKGDILSSGAPQITKEGSMGRSTNEFMQSRRNKLGSREDLLHDPRDESLESLKGGGSNYPESSTSQEKPTYSYGANMQDYPKFSNQKLAEASREDSTYRKSDDVPVSNEQSLQGPSSIPHGGAWRTSSFGERSNSASRDWREVNADSSSKVADIGWSESQRDLNTEWEKRFGDQSYTRLEGSKWQLGDDPFMKSHHPSAIVDKEQEIQKVPQLSPEDMVLYYKDPQGEIQGPFAGGDIIGWFEAGYFGIDLLVRLAGAPSDSPFRLLGDVMPHLRAKARPPPGFGASKPNEVTDVSNRLNLNNYGKLHGSSSEIDLIKNDPRFKNSATEAENRFLESLMSGNMSSNSLEMSAPSEGMRGYLSTNSATSPLGTESADNLYLLAKKMTLERQRSLPTAYPYWGGRDATSSVPMSDIIQDSPSPHSRLLSSIADSSRPVQPSQNVDLLSILHGIPERTTTGANNGVGGWSNFPVQGGLDPLQDKLDMHHPQTYQPQPAFGVQQQRLQPQNSPPLPNMLSQVMDNPSSMFSAEKLLSSSLSQDPQLLSLLQQQYLLQLHSQGQPSSQQVSLLEKFLLLKQQQKQEEQQLLLRQQQLLSQVISDNRPQQRFAESSYGQLPASGMSGNSPVDHPLFQPSQNLFPIGSQIQTTNLQDERVSNLVLPQGVSQDIPQTVDAEVSAVGLPHRFFNNTDQQRIWDHSLSEHLGAVEQKSSSMAAAMTDPLGQLEMTNRYPVEQLMQSNEPVRDTTSKIASSFKGHLENSILPAPQASGSNNNESVTAEEVQQFEMPSAGGVLEPQGEGEQLNDESSLVKEVKNVEARDVKKSSDKKSRKQKSSKGQSSDIAKGVAKLQDSRPSEVEGTNAISAKSDRHSLPENLLVASAQEREHTSDKVNAGVLDTRGAQNLASTFVALDDGQNAKDESGQVGSALQSDSTQALAGQRAWKHAPGFKPKSLLEIQQEEQRRAQEVTPDIFVSLSSLPVSTPWAGVVANSDVKSLREMKHDTSNSDLNVGRSENSLNQKNNVGKLDSSLNQRNKKSQLHDLLEDNPASKSSEREMGIQEGISSFNQVDSVSDNFIDAKDTKKSRKKSKSKNASTKASAPVTTSDAAVASSPIEKTKSSRMVQPEKDVLPAIPSGPSLGDFVVWKGESANSSPAPAWSTTDSGKIPKPTSLRDILKEQEKKGSSVQIPVPAPQKSAPSQSQKGGGSSWSVSASSPAKAASPIQINSQVSFSKHKGDDDLFWGPLDQPKQESKLSDFPQLGGQSGRGSKNNTPVKATPGASLSRQKSTGARTAENPPSFSMYSHSSLKGKNNSSSKYSEAMDFREWCENECTRLIGTKDTSFLEFCLKQSRAEAEMLLIENLGSFDPDHEFIEKFLNYKDFLPADVLDLAFQSQNDRKTHNSGTGDMTSDIVGYGSSDQNTGTAPDGTGKGGGKKKTKKGKKVSPSVLGFNVVSNRIMMGEIQTLEE</sequence>
<comment type="caution">
    <text evidence="1">The sequence shown here is derived from an EMBL/GenBank/DDBJ whole genome shotgun (WGS) entry which is preliminary data.</text>
</comment>
<reference evidence="2" key="1">
    <citation type="journal article" date="2023" name="Nat. Plants">
        <title>Single-cell RNA sequencing provides a high-resolution roadmap for understanding the multicellular compartmentation of specialized metabolism.</title>
        <authorList>
            <person name="Sun S."/>
            <person name="Shen X."/>
            <person name="Li Y."/>
            <person name="Li Y."/>
            <person name="Wang S."/>
            <person name="Li R."/>
            <person name="Zhang H."/>
            <person name="Shen G."/>
            <person name="Guo B."/>
            <person name="Wei J."/>
            <person name="Xu J."/>
            <person name="St-Pierre B."/>
            <person name="Chen S."/>
            <person name="Sun C."/>
        </authorList>
    </citation>
    <scope>NUCLEOTIDE SEQUENCE [LARGE SCALE GENOMIC DNA]</scope>
</reference>
<dbReference type="Proteomes" id="UP001060085">
    <property type="component" value="Linkage Group LG06"/>
</dbReference>
<evidence type="ECO:0000313" key="1">
    <source>
        <dbReference type="EMBL" id="KAI5656048.1"/>
    </source>
</evidence>
<organism evidence="1 2">
    <name type="scientific">Catharanthus roseus</name>
    <name type="common">Madagascar periwinkle</name>
    <name type="synonym">Vinca rosea</name>
    <dbReference type="NCBI Taxonomy" id="4058"/>
    <lineage>
        <taxon>Eukaryota</taxon>
        <taxon>Viridiplantae</taxon>
        <taxon>Streptophyta</taxon>
        <taxon>Embryophyta</taxon>
        <taxon>Tracheophyta</taxon>
        <taxon>Spermatophyta</taxon>
        <taxon>Magnoliopsida</taxon>
        <taxon>eudicotyledons</taxon>
        <taxon>Gunneridae</taxon>
        <taxon>Pentapetalae</taxon>
        <taxon>asterids</taxon>
        <taxon>lamiids</taxon>
        <taxon>Gentianales</taxon>
        <taxon>Apocynaceae</taxon>
        <taxon>Rauvolfioideae</taxon>
        <taxon>Vinceae</taxon>
        <taxon>Catharanthinae</taxon>
        <taxon>Catharanthus</taxon>
    </lineage>
</organism>
<proteinExistence type="predicted"/>